<protein>
    <submittedName>
        <fullName evidence="3">Secreted protein</fullName>
    </submittedName>
</protein>
<proteinExistence type="predicted"/>
<reference evidence="3" key="1">
    <citation type="submission" date="2022-11" db="UniProtKB">
        <authorList>
            <consortium name="WormBaseParasite"/>
        </authorList>
    </citation>
    <scope>IDENTIFICATION</scope>
</reference>
<keyword evidence="2" id="KW-1185">Reference proteome</keyword>
<name>A0A915EA51_9BILA</name>
<dbReference type="WBParaSite" id="jg3979">
    <property type="protein sequence ID" value="jg3979"/>
    <property type="gene ID" value="jg3979"/>
</dbReference>
<evidence type="ECO:0000313" key="2">
    <source>
        <dbReference type="Proteomes" id="UP000887574"/>
    </source>
</evidence>
<dbReference type="Proteomes" id="UP000887574">
    <property type="component" value="Unplaced"/>
</dbReference>
<evidence type="ECO:0000256" key="1">
    <source>
        <dbReference type="SAM" id="SignalP"/>
    </source>
</evidence>
<evidence type="ECO:0000313" key="3">
    <source>
        <dbReference type="WBParaSite" id="jg3979"/>
    </source>
</evidence>
<dbReference type="AlphaFoldDB" id="A0A915EA51"/>
<feature type="chain" id="PRO_5037041641" evidence="1">
    <location>
        <begin position="22"/>
        <end position="107"/>
    </location>
</feature>
<feature type="signal peptide" evidence="1">
    <location>
        <begin position="1"/>
        <end position="21"/>
    </location>
</feature>
<sequence>MGALRFIAFLGSLCYIELGTSIREAGCDFAYICYVKWYSIAFSFIHNLRDLWSILIGRPSSVVRHPGGLAALCTEAVWNHAVMVNHLDELLRSRQIRCQVPDNSHSG</sequence>
<accession>A0A915EA51</accession>
<organism evidence="2 3">
    <name type="scientific">Ditylenchus dipsaci</name>
    <dbReference type="NCBI Taxonomy" id="166011"/>
    <lineage>
        <taxon>Eukaryota</taxon>
        <taxon>Metazoa</taxon>
        <taxon>Ecdysozoa</taxon>
        <taxon>Nematoda</taxon>
        <taxon>Chromadorea</taxon>
        <taxon>Rhabditida</taxon>
        <taxon>Tylenchina</taxon>
        <taxon>Tylenchomorpha</taxon>
        <taxon>Sphaerularioidea</taxon>
        <taxon>Anguinidae</taxon>
        <taxon>Anguininae</taxon>
        <taxon>Ditylenchus</taxon>
    </lineage>
</organism>
<keyword evidence="1" id="KW-0732">Signal</keyword>